<dbReference type="OrthoDB" id="709269at2"/>
<keyword evidence="2" id="KW-1185">Reference proteome</keyword>
<sequence length="177" mass="20046">MEASLFVEKLKMLAPLKEEFKGLDMPDDFIEQLISSYNCTLKTNDNLVFLKDPILTLLNSYDCSNLEIGIIKFYNNPIENVDYYKIGNVDADILILEKLTLKIVVLDYANLDHIIWECASNSANFLEALLVCSECLTSKLKSISAEIPYSITSAYINRCAIAAGGEQYIDFYKMLLE</sequence>
<proteinExistence type="predicted"/>
<evidence type="ECO:0008006" key="3">
    <source>
        <dbReference type="Google" id="ProtNLM"/>
    </source>
</evidence>
<dbReference type="Proteomes" id="UP000190888">
    <property type="component" value="Unassembled WGS sequence"/>
</dbReference>
<dbReference type="AlphaFoldDB" id="A0A1T4PP92"/>
<reference evidence="1 2" key="1">
    <citation type="submission" date="2017-02" db="EMBL/GenBank/DDBJ databases">
        <authorList>
            <person name="Peterson S.W."/>
        </authorList>
    </citation>
    <scope>NUCLEOTIDE SEQUENCE [LARGE SCALE GENOMIC DNA]</scope>
    <source>
        <strain evidence="1 2">DSM 22335</strain>
    </source>
</reference>
<evidence type="ECO:0000313" key="1">
    <source>
        <dbReference type="EMBL" id="SJZ93259.1"/>
    </source>
</evidence>
<name>A0A1T4PP92_9BACT</name>
<gene>
    <name evidence="1" type="ORF">SAMN04488132_106136</name>
</gene>
<dbReference type="STRING" id="413434.SAMN04488132_106136"/>
<dbReference type="EMBL" id="FUWH01000006">
    <property type="protein sequence ID" value="SJZ93259.1"/>
    <property type="molecule type" value="Genomic_DNA"/>
</dbReference>
<organism evidence="1 2">
    <name type="scientific">Sediminibacterium ginsengisoli</name>
    <dbReference type="NCBI Taxonomy" id="413434"/>
    <lineage>
        <taxon>Bacteria</taxon>
        <taxon>Pseudomonadati</taxon>
        <taxon>Bacteroidota</taxon>
        <taxon>Chitinophagia</taxon>
        <taxon>Chitinophagales</taxon>
        <taxon>Chitinophagaceae</taxon>
        <taxon>Sediminibacterium</taxon>
    </lineage>
</organism>
<protein>
    <recommendedName>
        <fullName evidence="3">SUKH-4 immunity protein</fullName>
    </recommendedName>
</protein>
<accession>A0A1T4PP92</accession>
<evidence type="ECO:0000313" key="2">
    <source>
        <dbReference type="Proteomes" id="UP000190888"/>
    </source>
</evidence>
<dbReference type="RefSeq" id="WP_078831711.1">
    <property type="nucleotide sequence ID" value="NZ_FUWH01000006.1"/>
</dbReference>